<dbReference type="EC" id="2.4.-.-" evidence="4"/>
<accession>A0ABZ3F2A1</accession>
<dbReference type="RefSeq" id="WP_343352975.1">
    <property type="nucleotide sequence ID" value="NZ_CP145316.1"/>
</dbReference>
<protein>
    <submittedName>
        <fullName evidence="4">Glycosyltransferase</fullName>
        <ecNumber evidence="4">2.4.-.-</ecNumber>
    </submittedName>
</protein>
<name>A0ABZ3F2A1_9HELI</name>
<evidence type="ECO:0000259" key="3">
    <source>
        <dbReference type="Pfam" id="PF13439"/>
    </source>
</evidence>
<evidence type="ECO:0000313" key="5">
    <source>
        <dbReference type="Proteomes" id="UP001434737"/>
    </source>
</evidence>
<evidence type="ECO:0000313" key="4">
    <source>
        <dbReference type="EMBL" id="XAM17263.1"/>
    </source>
</evidence>
<dbReference type="Gene3D" id="3.40.50.2000">
    <property type="entry name" value="Glycogen Phosphorylase B"/>
    <property type="match status" value="2"/>
</dbReference>
<dbReference type="InterPro" id="IPR028098">
    <property type="entry name" value="Glyco_trans_4-like_N"/>
</dbReference>
<dbReference type="SUPFAM" id="SSF53756">
    <property type="entry name" value="UDP-Glycosyltransferase/glycogen phosphorylase"/>
    <property type="match status" value="1"/>
</dbReference>
<feature type="domain" description="Glycosyl transferase family 1" evidence="2">
    <location>
        <begin position="198"/>
        <end position="358"/>
    </location>
</feature>
<dbReference type="Pfam" id="PF00534">
    <property type="entry name" value="Glycos_transf_1"/>
    <property type="match status" value="1"/>
</dbReference>
<dbReference type="Pfam" id="PF13439">
    <property type="entry name" value="Glyco_transf_4"/>
    <property type="match status" value="1"/>
</dbReference>
<gene>
    <name evidence="4" type="ORF">V3I05_06105</name>
</gene>
<dbReference type="EMBL" id="CP145316">
    <property type="protein sequence ID" value="XAM17263.1"/>
    <property type="molecule type" value="Genomic_DNA"/>
</dbReference>
<dbReference type="PANTHER" id="PTHR46401:SF2">
    <property type="entry name" value="GLYCOSYLTRANSFERASE WBBK-RELATED"/>
    <property type="match status" value="1"/>
</dbReference>
<keyword evidence="1 4" id="KW-0808">Transferase</keyword>
<feature type="domain" description="Glycosyltransferase subfamily 4-like N-terminal" evidence="3">
    <location>
        <begin position="70"/>
        <end position="188"/>
    </location>
</feature>
<evidence type="ECO:0000256" key="1">
    <source>
        <dbReference type="ARBA" id="ARBA00022679"/>
    </source>
</evidence>
<evidence type="ECO:0000259" key="2">
    <source>
        <dbReference type="Pfam" id="PF00534"/>
    </source>
</evidence>
<dbReference type="GO" id="GO:0016757">
    <property type="term" value="F:glycosyltransferase activity"/>
    <property type="evidence" value="ECO:0007669"/>
    <property type="project" value="UniProtKB-KW"/>
</dbReference>
<reference evidence="4 5" key="1">
    <citation type="submission" date="2024-02" db="EMBL/GenBank/DDBJ databases">
        <title>Genome and pathogenicity analysis of Helicobacter mastomyrinus isolated from mice.</title>
        <authorList>
            <person name="Zhu L."/>
        </authorList>
    </citation>
    <scope>NUCLEOTIDE SEQUENCE [LARGE SCALE GENOMIC DNA]</scope>
    <source>
        <strain evidence="4 5">Hm-17</strain>
    </source>
</reference>
<dbReference type="PANTHER" id="PTHR46401">
    <property type="entry name" value="GLYCOSYLTRANSFERASE WBBK-RELATED"/>
    <property type="match status" value="1"/>
</dbReference>
<keyword evidence="5" id="KW-1185">Reference proteome</keyword>
<dbReference type="CDD" id="cd03811">
    <property type="entry name" value="GT4_GT28_WabH-like"/>
    <property type="match status" value="1"/>
</dbReference>
<proteinExistence type="predicted"/>
<sequence>MKILICNLGIGGGGAERVLIDFLSYWLRESQMGGGDINPKSDIDLFLIEKKKQDTYLHWCEEHLHKVFTFPHIFGKVRFLNKFWKRRVLRNPTLINYFIKEQYDVNIGFLEGISTIYISQKQGGKKIGYIHIALNEMREGKRDKAELEAYLRLDSIICVSNYVKDSLLKLYPQLSHKHIEVIYNPIDKDGIMQKSLAHDIQKDNFVFMQVGRLTYQKGLITLLEANKILQDKGYNYEIWLLGEGERYKKELDSILAAQNVSNVRFLGFHSNPYPFMKICDVMVLASYFEGYGLVLAESCVLGKPIIASDIPTSKEILYNENLGECGMFFESKNAYALTQVMEAMYNAKDTREKFAAQALAHSQSFDVARSIKQLEGLLQG</sequence>
<organism evidence="4 5">
    <name type="scientific">Helicobacter mastomyrinus</name>
    <dbReference type="NCBI Taxonomy" id="287948"/>
    <lineage>
        <taxon>Bacteria</taxon>
        <taxon>Pseudomonadati</taxon>
        <taxon>Campylobacterota</taxon>
        <taxon>Epsilonproteobacteria</taxon>
        <taxon>Campylobacterales</taxon>
        <taxon>Helicobacteraceae</taxon>
        <taxon>Helicobacter</taxon>
    </lineage>
</organism>
<dbReference type="Proteomes" id="UP001434737">
    <property type="component" value="Chromosome"/>
</dbReference>
<dbReference type="InterPro" id="IPR001296">
    <property type="entry name" value="Glyco_trans_1"/>
</dbReference>
<keyword evidence="4" id="KW-0328">Glycosyltransferase</keyword>